<dbReference type="PANTHER" id="PTHR43434:SF19">
    <property type="entry name" value="PHOSPHONOACETALDEHYDE HYDROLASE"/>
    <property type="match status" value="1"/>
</dbReference>
<dbReference type="InterPro" id="IPR006439">
    <property type="entry name" value="HAD-SF_hydro_IA"/>
</dbReference>
<dbReference type="GO" id="GO:0019700">
    <property type="term" value="P:organic phosphonate catabolic process"/>
    <property type="evidence" value="ECO:0007669"/>
    <property type="project" value="InterPro"/>
</dbReference>
<dbReference type="AlphaFoldDB" id="A0A1W9KPN8"/>
<reference evidence="10 11" key="1">
    <citation type="submission" date="2017-01" db="EMBL/GenBank/DDBJ databases">
        <title>Novel large sulfur bacteria in the metagenomes of groundwater-fed chemosynthetic microbial mats in the Lake Huron basin.</title>
        <authorList>
            <person name="Sharrar A.M."/>
            <person name="Flood B.E."/>
            <person name="Bailey J.V."/>
            <person name="Jones D.S."/>
            <person name="Biddanda B."/>
            <person name="Ruberg S.A."/>
            <person name="Marcus D.N."/>
            <person name="Dick G.J."/>
        </authorList>
    </citation>
    <scope>NUCLEOTIDE SEQUENCE [LARGE SCALE GENOMIC DNA]</scope>
    <source>
        <strain evidence="10">A7</strain>
    </source>
</reference>
<dbReference type="GO" id="GO:0006281">
    <property type="term" value="P:DNA repair"/>
    <property type="evidence" value="ECO:0007669"/>
    <property type="project" value="TreeGrafter"/>
</dbReference>
<evidence type="ECO:0000256" key="3">
    <source>
        <dbReference type="ARBA" id="ARBA00022801"/>
    </source>
</evidence>
<comment type="catalytic activity">
    <reaction evidence="6 9">
        <text>phosphonoacetaldehyde + H2O = acetaldehyde + phosphate + H(+)</text>
        <dbReference type="Rhea" id="RHEA:18905"/>
        <dbReference type="ChEBI" id="CHEBI:15343"/>
        <dbReference type="ChEBI" id="CHEBI:15377"/>
        <dbReference type="ChEBI" id="CHEBI:15378"/>
        <dbReference type="ChEBI" id="CHEBI:43474"/>
        <dbReference type="ChEBI" id="CHEBI:58383"/>
        <dbReference type="EC" id="3.11.1.1"/>
    </reaction>
</comment>
<comment type="subunit">
    <text evidence="1 9">Homodimer.</text>
</comment>
<evidence type="ECO:0000256" key="6">
    <source>
        <dbReference type="ARBA" id="ARBA00052005"/>
    </source>
</evidence>
<name>A0A1W9KPN8_9BURK</name>
<dbReference type="PANTHER" id="PTHR43434">
    <property type="entry name" value="PHOSPHOGLYCOLATE PHOSPHATASE"/>
    <property type="match status" value="1"/>
</dbReference>
<dbReference type="SFLD" id="SFLDG01129">
    <property type="entry name" value="C1.5:_HAD__Beta-PGM__Phosphata"/>
    <property type="match status" value="1"/>
</dbReference>
<comment type="similarity">
    <text evidence="9">Belongs to the HAD-like hydrolase superfamily. PhnX family.</text>
</comment>
<dbReference type="NCBIfam" id="TIGR01422">
    <property type="entry name" value="phosphonatase"/>
    <property type="match status" value="1"/>
</dbReference>
<dbReference type="NCBIfam" id="TIGR01509">
    <property type="entry name" value="HAD-SF-IA-v3"/>
    <property type="match status" value="1"/>
</dbReference>
<gene>
    <name evidence="9" type="primary">phnX</name>
    <name evidence="10" type="ORF">BWK72_18740</name>
</gene>
<dbReference type="SFLD" id="SFLDS00003">
    <property type="entry name" value="Haloacid_Dehalogenase"/>
    <property type="match status" value="1"/>
</dbReference>
<dbReference type="Gene3D" id="1.10.150.240">
    <property type="entry name" value="Putative phosphatase, domain 2"/>
    <property type="match status" value="1"/>
</dbReference>
<evidence type="ECO:0000256" key="5">
    <source>
        <dbReference type="ARBA" id="ARBA00023270"/>
    </source>
</evidence>
<keyword evidence="5 9" id="KW-0704">Schiff base</keyword>
<dbReference type="FunFam" id="1.10.150.240:FF:000006">
    <property type="entry name" value="Phosphonoacetaldehyde hydrolase"/>
    <property type="match status" value="1"/>
</dbReference>
<evidence type="ECO:0000256" key="8">
    <source>
        <dbReference type="ARBA" id="ARBA00066472"/>
    </source>
</evidence>
<dbReference type="InterPro" id="IPR006323">
    <property type="entry name" value="Phosphonoacetald_hydro"/>
</dbReference>
<dbReference type="EMBL" id="MTEI01000022">
    <property type="protein sequence ID" value="OQW86118.1"/>
    <property type="molecule type" value="Genomic_DNA"/>
</dbReference>
<evidence type="ECO:0000313" key="10">
    <source>
        <dbReference type="EMBL" id="OQW86118.1"/>
    </source>
</evidence>
<dbReference type="InterPro" id="IPR036412">
    <property type="entry name" value="HAD-like_sf"/>
</dbReference>
<dbReference type="InterPro" id="IPR023214">
    <property type="entry name" value="HAD_sf"/>
</dbReference>
<dbReference type="EC" id="3.11.1.1" evidence="8 9"/>
<dbReference type="HAMAP" id="MF_01375">
    <property type="entry name" value="PhnX"/>
    <property type="match status" value="1"/>
</dbReference>
<evidence type="ECO:0000256" key="1">
    <source>
        <dbReference type="ARBA" id="ARBA00011738"/>
    </source>
</evidence>
<keyword evidence="4 9" id="KW-0460">Magnesium</keyword>
<feature type="binding site" evidence="9">
    <location>
        <position position="13"/>
    </location>
    <ligand>
        <name>Mg(2+)</name>
        <dbReference type="ChEBI" id="CHEBI:18420"/>
    </ligand>
</feature>
<comment type="function">
    <text evidence="7 9">Involved in phosphonate degradation.</text>
</comment>
<feature type="binding site" evidence="9">
    <location>
        <position position="11"/>
    </location>
    <ligand>
        <name>Mg(2+)</name>
        <dbReference type="ChEBI" id="CHEBI:18420"/>
    </ligand>
</feature>
<protein>
    <recommendedName>
        <fullName evidence="8 9">Phosphonoacetaldehyde hydrolase</fullName>
        <shortName evidence="9">Phosphonatase</shortName>
        <ecNumber evidence="8 9">3.11.1.1</ecNumber>
    </recommendedName>
    <alternativeName>
        <fullName evidence="9">Phosphonoacetaldehyde phosphonohydrolase</fullName>
    </alternativeName>
</protein>
<evidence type="ECO:0000313" key="11">
    <source>
        <dbReference type="Proteomes" id="UP000192505"/>
    </source>
</evidence>
<feature type="active site" description="Schiff-base intermediate with substrate" evidence="9">
    <location>
        <position position="53"/>
    </location>
</feature>
<dbReference type="GO" id="GO:0000287">
    <property type="term" value="F:magnesium ion binding"/>
    <property type="evidence" value="ECO:0007669"/>
    <property type="project" value="UniProtKB-UniRule"/>
</dbReference>
<comment type="caution">
    <text evidence="10">The sequence shown here is derived from an EMBL/GenBank/DDBJ whole genome shotgun (WGS) entry which is preliminary data.</text>
</comment>
<accession>A0A1W9KPN8</accession>
<comment type="cofactor">
    <cofactor evidence="9">
        <name>Mg(2+)</name>
        <dbReference type="ChEBI" id="CHEBI:18420"/>
    </cofactor>
    <text evidence="9">Binds 1 Mg(2+) ion per subunit.</text>
</comment>
<dbReference type="InterPro" id="IPR050155">
    <property type="entry name" value="HAD-like_hydrolase_sf"/>
</dbReference>
<dbReference type="SUPFAM" id="SSF56784">
    <property type="entry name" value="HAD-like"/>
    <property type="match status" value="1"/>
</dbReference>
<dbReference type="GO" id="GO:0050194">
    <property type="term" value="F:phosphonoacetaldehyde hydrolase activity"/>
    <property type="evidence" value="ECO:0007669"/>
    <property type="project" value="UniProtKB-UniRule"/>
</dbReference>
<feature type="active site" description="Nucleophile" evidence="9">
    <location>
        <position position="11"/>
    </location>
</feature>
<evidence type="ECO:0000256" key="7">
    <source>
        <dbReference type="ARBA" id="ARBA00056573"/>
    </source>
</evidence>
<dbReference type="Proteomes" id="UP000192505">
    <property type="component" value="Unassembled WGS sequence"/>
</dbReference>
<feature type="binding site" evidence="9">
    <location>
        <position position="187"/>
    </location>
    <ligand>
        <name>Mg(2+)</name>
        <dbReference type="ChEBI" id="CHEBI:18420"/>
    </ligand>
</feature>
<dbReference type="Pfam" id="PF00702">
    <property type="entry name" value="Hydrolase"/>
    <property type="match status" value="1"/>
</dbReference>
<organism evidence="10 11">
    <name type="scientific">Rhodoferax ferrireducens</name>
    <dbReference type="NCBI Taxonomy" id="192843"/>
    <lineage>
        <taxon>Bacteria</taxon>
        <taxon>Pseudomonadati</taxon>
        <taxon>Pseudomonadota</taxon>
        <taxon>Betaproteobacteria</taxon>
        <taxon>Burkholderiales</taxon>
        <taxon>Comamonadaceae</taxon>
        <taxon>Rhodoferax</taxon>
    </lineage>
</organism>
<dbReference type="InterPro" id="IPR023198">
    <property type="entry name" value="PGP-like_dom2"/>
</dbReference>
<dbReference type="Gene3D" id="3.40.50.1000">
    <property type="entry name" value="HAD superfamily/HAD-like"/>
    <property type="match status" value="1"/>
</dbReference>
<keyword evidence="3 9" id="KW-0378">Hydrolase</keyword>
<sequence>MHSRIEAVIFDWAGTIVDFGSFAPTQIFVDAFKQAFDFELSLAEARGPMGLGKWQHIEALGNDPVIGARWQTKFGRPMSHGDIDHIYRTFLPLQVERVGAHADLIPGALEAIEGIRSRGLKIGSTTGYPRQVMTKLISVAATRGYYPDCVVCADDLAAGARPGPWMALQCVLDLKLASVAHCVKVDDTLPGLAEGINAGMWTVGVALSGSPAGLTLAEFEAASADQLEAIRSRVTSEFTTAGAHYVIDSVADLLPVLEKINTRLKLGERP</sequence>
<dbReference type="SFLD" id="SFLDG01135">
    <property type="entry name" value="C1.5.6:_HAD__Beta-PGM__Phospha"/>
    <property type="match status" value="1"/>
</dbReference>
<keyword evidence="2 9" id="KW-0479">Metal-binding</keyword>
<dbReference type="GO" id="GO:0008967">
    <property type="term" value="F:phosphoglycolate phosphatase activity"/>
    <property type="evidence" value="ECO:0007669"/>
    <property type="project" value="TreeGrafter"/>
</dbReference>
<proteinExistence type="inferred from homology"/>
<evidence type="ECO:0000256" key="4">
    <source>
        <dbReference type="ARBA" id="ARBA00022842"/>
    </source>
</evidence>
<dbReference type="GO" id="GO:0005829">
    <property type="term" value="C:cytosol"/>
    <property type="evidence" value="ECO:0007669"/>
    <property type="project" value="TreeGrafter"/>
</dbReference>
<evidence type="ECO:0000256" key="9">
    <source>
        <dbReference type="HAMAP-Rule" id="MF_01375"/>
    </source>
</evidence>
<evidence type="ECO:0000256" key="2">
    <source>
        <dbReference type="ARBA" id="ARBA00022723"/>
    </source>
</evidence>